<evidence type="ECO:0000313" key="5">
    <source>
        <dbReference type="Ensembl" id="ENSEBUP00000003133.1"/>
    </source>
</evidence>
<sequence>MPQQQHSHSRTLYNNNTATAGHATRTRTPPRLYTPQQQHSHSRTLYNNNTATAGHATRTRTPPRLYTPQQQHSHSRTLYNNNTATAGRATTTTQPQPDTPQEQEHRHVCTRHKNNSNTSQPYVLQQHRHSRTCHSNNRHGHTRHNNNTATTEHATTTQPYAQHLHGCKMHTPVPSWFEHLLFVKQTIGNAFVAKRMEAKGKNLTLGIWDTAGSERYEAMTRIYYRGAQAAVVCFDLTENTSFQRAKFWVNELLNCEEHCRVYLCATKADLVGDKMARKVDLHDMHDYAEEMKAQLFETSSKTGQNVHELFQKIADDCAEKLVFTDQTPRGVNITKDAKREMARCCVK</sequence>
<feature type="compositionally biased region" description="Low complexity" evidence="4">
    <location>
        <begin position="47"/>
        <end position="71"/>
    </location>
</feature>
<reference evidence="5" key="1">
    <citation type="submission" date="2025-08" db="UniProtKB">
        <authorList>
            <consortium name="Ensembl"/>
        </authorList>
    </citation>
    <scope>IDENTIFICATION</scope>
</reference>
<dbReference type="SUPFAM" id="SSF52540">
    <property type="entry name" value="P-loop containing nucleoside triphosphate hydrolases"/>
    <property type="match status" value="1"/>
</dbReference>
<feature type="compositionally biased region" description="Low complexity" evidence="4">
    <location>
        <begin position="80"/>
        <end position="100"/>
    </location>
</feature>
<accession>A0A8C4PX85</accession>
<dbReference type="SMART" id="SM00173">
    <property type="entry name" value="RAS"/>
    <property type="match status" value="1"/>
</dbReference>
<dbReference type="SMART" id="SM00174">
    <property type="entry name" value="RHO"/>
    <property type="match status" value="1"/>
</dbReference>
<dbReference type="GO" id="GO:0005525">
    <property type="term" value="F:GTP binding"/>
    <property type="evidence" value="ECO:0007669"/>
    <property type="project" value="UniProtKB-KW"/>
</dbReference>
<dbReference type="FunFam" id="3.40.50.300:FF:001447">
    <property type="entry name" value="Ras-related protein Rab-1B"/>
    <property type="match status" value="1"/>
</dbReference>
<feature type="region of interest" description="Disordered" evidence="4">
    <location>
        <begin position="1"/>
        <end position="107"/>
    </location>
</feature>
<evidence type="ECO:0000256" key="4">
    <source>
        <dbReference type="SAM" id="MobiDB-lite"/>
    </source>
</evidence>
<reference evidence="5" key="2">
    <citation type="submission" date="2025-09" db="UniProtKB">
        <authorList>
            <consortium name="Ensembl"/>
        </authorList>
    </citation>
    <scope>IDENTIFICATION</scope>
</reference>
<dbReference type="GeneTree" id="ENSGT00910000144316"/>
<dbReference type="PANTHER" id="PTHR47978">
    <property type="match status" value="1"/>
</dbReference>
<feature type="compositionally biased region" description="Low complexity" evidence="4">
    <location>
        <begin position="14"/>
        <end position="38"/>
    </location>
</feature>
<dbReference type="PROSITE" id="PS51421">
    <property type="entry name" value="RAS"/>
    <property type="match status" value="1"/>
</dbReference>
<dbReference type="AlphaFoldDB" id="A0A8C4PX85"/>
<evidence type="ECO:0000256" key="1">
    <source>
        <dbReference type="ARBA" id="ARBA00006270"/>
    </source>
</evidence>
<feature type="compositionally biased region" description="Polar residues" evidence="4">
    <location>
        <begin position="1"/>
        <end position="13"/>
    </location>
</feature>
<proteinExistence type="inferred from homology"/>
<dbReference type="SMART" id="SM00175">
    <property type="entry name" value="RAB"/>
    <property type="match status" value="1"/>
</dbReference>
<dbReference type="NCBIfam" id="TIGR00231">
    <property type="entry name" value="small_GTP"/>
    <property type="match status" value="1"/>
</dbReference>
<dbReference type="Gene3D" id="3.40.50.300">
    <property type="entry name" value="P-loop containing nucleotide triphosphate hydrolases"/>
    <property type="match status" value="1"/>
</dbReference>
<dbReference type="Ensembl" id="ENSEBUT00000003497.1">
    <property type="protein sequence ID" value="ENSEBUP00000003133.1"/>
    <property type="gene ID" value="ENSEBUG00000002308.1"/>
</dbReference>
<dbReference type="Proteomes" id="UP000694388">
    <property type="component" value="Unplaced"/>
</dbReference>
<feature type="region of interest" description="Disordered" evidence="4">
    <location>
        <begin position="132"/>
        <end position="151"/>
    </location>
</feature>
<organism evidence="5 6">
    <name type="scientific">Eptatretus burgeri</name>
    <name type="common">Inshore hagfish</name>
    <dbReference type="NCBI Taxonomy" id="7764"/>
    <lineage>
        <taxon>Eukaryota</taxon>
        <taxon>Metazoa</taxon>
        <taxon>Chordata</taxon>
        <taxon>Craniata</taxon>
        <taxon>Vertebrata</taxon>
        <taxon>Cyclostomata</taxon>
        <taxon>Myxini</taxon>
        <taxon>Myxiniformes</taxon>
        <taxon>Myxinidae</taxon>
        <taxon>Eptatretinae</taxon>
        <taxon>Eptatretus</taxon>
    </lineage>
</organism>
<keyword evidence="2" id="KW-0547">Nucleotide-binding</keyword>
<dbReference type="PROSITE" id="PS51419">
    <property type="entry name" value="RAB"/>
    <property type="match status" value="1"/>
</dbReference>
<dbReference type="InterPro" id="IPR001806">
    <property type="entry name" value="Small_GTPase"/>
</dbReference>
<keyword evidence="3" id="KW-0342">GTP-binding</keyword>
<evidence type="ECO:0000313" key="6">
    <source>
        <dbReference type="Proteomes" id="UP000694388"/>
    </source>
</evidence>
<dbReference type="GO" id="GO:0003924">
    <property type="term" value="F:GTPase activity"/>
    <property type="evidence" value="ECO:0007669"/>
    <property type="project" value="InterPro"/>
</dbReference>
<evidence type="ECO:0000256" key="3">
    <source>
        <dbReference type="ARBA" id="ARBA00023134"/>
    </source>
</evidence>
<feature type="compositionally biased region" description="Basic residues" evidence="4">
    <location>
        <begin position="132"/>
        <end position="144"/>
    </location>
</feature>
<evidence type="ECO:0000256" key="2">
    <source>
        <dbReference type="ARBA" id="ARBA00022741"/>
    </source>
</evidence>
<dbReference type="InterPro" id="IPR005225">
    <property type="entry name" value="Small_GTP-bd"/>
</dbReference>
<name>A0A8C4PX85_EPTBU</name>
<dbReference type="InterPro" id="IPR027417">
    <property type="entry name" value="P-loop_NTPase"/>
</dbReference>
<comment type="similarity">
    <text evidence="1">Belongs to the small GTPase superfamily. Rab family.</text>
</comment>
<protein>
    <submittedName>
        <fullName evidence="5">RAB24, member RAS oncogene family</fullName>
    </submittedName>
</protein>
<keyword evidence="6" id="KW-1185">Reference proteome</keyword>
<dbReference type="Pfam" id="PF00071">
    <property type="entry name" value="Ras"/>
    <property type="match status" value="1"/>
</dbReference>
<dbReference type="PRINTS" id="PR00449">
    <property type="entry name" value="RASTRNSFRMNG"/>
</dbReference>